<dbReference type="GO" id="GO:0030975">
    <property type="term" value="F:thiamine binding"/>
    <property type="evidence" value="ECO:0007669"/>
    <property type="project" value="TreeGrafter"/>
</dbReference>
<gene>
    <name evidence="3" type="ORF">SAMN05660923_02187</name>
</gene>
<evidence type="ECO:0000256" key="2">
    <source>
        <dbReference type="SAM" id="SignalP"/>
    </source>
</evidence>
<evidence type="ECO:0000313" key="3">
    <source>
        <dbReference type="EMBL" id="SDX37475.1"/>
    </source>
</evidence>
<dbReference type="CDD" id="cd13544">
    <property type="entry name" value="PBP2_Fbp_like_1"/>
    <property type="match status" value="1"/>
</dbReference>
<dbReference type="Gene3D" id="3.40.190.10">
    <property type="entry name" value="Periplasmic binding protein-like II"/>
    <property type="match status" value="2"/>
</dbReference>
<dbReference type="Proteomes" id="UP000198828">
    <property type="component" value="Unassembled WGS sequence"/>
</dbReference>
<dbReference type="SUPFAM" id="SSF53850">
    <property type="entry name" value="Periplasmic binding protein-like II"/>
    <property type="match status" value="1"/>
</dbReference>
<dbReference type="GO" id="GO:0015888">
    <property type="term" value="P:thiamine transport"/>
    <property type="evidence" value="ECO:0007669"/>
    <property type="project" value="TreeGrafter"/>
</dbReference>
<dbReference type="Pfam" id="PF01547">
    <property type="entry name" value="SBP_bac_1"/>
    <property type="match status" value="1"/>
</dbReference>
<dbReference type="PANTHER" id="PTHR30006">
    <property type="entry name" value="THIAMINE-BINDING PERIPLASMIC PROTEIN-RELATED"/>
    <property type="match status" value="1"/>
</dbReference>
<keyword evidence="1 2" id="KW-0732">Signal</keyword>
<reference evidence="3 4" key="1">
    <citation type="submission" date="2016-10" db="EMBL/GenBank/DDBJ databases">
        <authorList>
            <person name="de Groot N.N."/>
        </authorList>
    </citation>
    <scope>NUCLEOTIDE SEQUENCE [LARGE SCALE GENOMIC DNA]</scope>
    <source>
        <strain evidence="3 4">DSM 23310</strain>
    </source>
</reference>
<dbReference type="OrthoDB" id="179400at2"/>
<dbReference type="PANTHER" id="PTHR30006:SF2">
    <property type="entry name" value="ABC TRANSPORTER SUBSTRATE-BINDING PROTEIN"/>
    <property type="match status" value="1"/>
</dbReference>
<accession>A0A1H3B6R0</accession>
<dbReference type="GO" id="GO:0030288">
    <property type="term" value="C:outer membrane-bounded periplasmic space"/>
    <property type="evidence" value="ECO:0007669"/>
    <property type="project" value="TreeGrafter"/>
</dbReference>
<evidence type="ECO:0000313" key="4">
    <source>
        <dbReference type="Proteomes" id="UP000198828"/>
    </source>
</evidence>
<feature type="chain" id="PRO_5011742289" evidence="2">
    <location>
        <begin position="22"/>
        <end position="363"/>
    </location>
</feature>
<dbReference type="GO" id="GO:0030976">
    <property type="term" value="F:thiamine pyrophosphate binding"/>
    <property type="evidence" value="ECO:0007669"/>
    <property type="project" value="TreeGrafter"/>
</dbReference>
<proteinExistence type="predicted"/>
<dbReference type="EMBL" id="FNNG01000010">
    <property type="protein sequence ID" value="SDX37475.1"/>
    <property type="molecule type" value="Genomic_DNA"/>
</dbReference>
<feature type="signal peptide" evidence="2">
    <location>
        <begin position="1"/>
        <end position="21"/>
    </location>
</feature>
<protein>
    <submittedName>
        <fullName evidence="3">Iron(III) transport system substrate-binding protein</fullName>
    </submittedName>
</protein>
<dbReference type="PROSITE" id="PS51257">
    <property type="entry name" value="PROKAR_LIPOPROTEIN"/>
    <property type="match status" value="1"/>
</dbReference>
<organism evidence="3 4">
    <name type="scientific">Tepidimicrobium xylanilyticum</name>
    <dbReference type="NCBI Taxonomy" id="1123352"/>
    <lineage>
        <taxon>Bacteria</taxon>
        <taxon>Bacillati</taxon>
        <taxon>Bacillota</taxon>
        <taxon>Tissierellia</taxon>
        <taxon>Tissierellales</taxon>
        <taxon>Tepidimicrobiaceae</taxon>
        <taxon>Tepidimicrobium</taxon>
    </lineage>
</organism>
<sequence length="363" mass="41207">MKRLKFMMILILILVLSLALAACGNSESKEASGKSEVQDIVDEVEDVDEKTDLRSTTLNIVTTSGEMYSPLFEKFEKDTGIKVEFLEMSSGEVLARTRAEGGKPMADLWFSGGIDAFMMAKNEGLLEQYFPEGYEEIYPQYRDEDGYWYGKGLNIIAFIVNNDILEEKNLPVPKTWSDLINPAYEGEIMAANPAISGNAFAFVAGVLETMGEEGGWEYFKELDRNIPYYGKRGRDPYTKVVEGEVAIGITYINKSILELEEQYNVSIIYPEDFIPWIAEGMAIFKNAKNQEGAKAFLDWMLKNENMQMLAEIDMKDTNMMIKPGITAYDLRVPMDRFVEQDLSVFGERREGIIERWVELVGDK</sequence>
<name>A0A1H3B6R0_9FIRM</name>
<dbReference type="InterPro" id="IPR026045">
    <property type="entry name" value="Ferric-bd"/>
</dbReference>
<keyword evidence="4" id="KW-1185">Reference proteome</keyword>
<dbReference type="AlphaFoldDB" id="A0A1H3B6R0"/>
<dbReference type="PIRSF" id="PIRSF002825">
    <property type="entry name" value="CfbpA"/>
    <property type="match status" value="1"/>
</dbReference>
<evidence type="ECO:0000256" key="1">
    <source>
        <dbReference type="ARBA" id="ARBA00022729"/>
    </source>
</evidence>
<dbReference type="RefSeq" id="WP_093753624.1">
    <property type="nucleotide sequence ID" value="NZ_BSYN01000005.1"/>
</dbReference>
<dbReference type="InterPro" id="IPR006059">
    <property type="entry name" value="SBP"/>
</dbReference>